<name>A0A949TZE9_9CLOT</name>
<evidence type="ECO:0000313" key="2">
    <source>
        <dbReference type="Proteomes" id="UP000694308"/>
    </source>
</evidence>
<dbReference type="RefSeq" id="WP_218320427.1">
    <property type="nucleotide sequence ID" value="NZ_JAEEGC010000044.1"/>
</dbReference>
<organism evidence="1 2">
    <name type="scientific">Clostridium thailandense</name>
    <dbReference type="NCBI Taxonomy" id="2794346"/>
    <lineage>
        <taxon>Bacteria</taxon>
        <taxon>Bacillati</taxon>
        <taxon>Bacillota</taxon>
        <taxon>Clostridia</taxon>
        <taxon>Eubacteriales</taxon>
        <taxon>Clostridiaceae</taxon>
        <taxon>Clostridium</taxon>
    </lineage>
</organism>
<evidence type="ECO:0000313" key="1">
    <source>
        <dbReference type="EMBL" id="MBV7273389.1"/>
    </source>
</evidence>
<sequence length="80" mass="9255">MTKDCKFKCSNQINLSYFTRSGKIGFVDCQALFIINQQLDRYLSKISGFELISKRLSKRDAEQKAAIDKFSEKSYFNKVA</sequence>
<gene>
    <name evidence="1" type="ORF">I6U48_10755</name>
</gene>
<protein>
    <submittedName>
        <fullName evidence="1">Uncharacterized protein</fullName>
    </submittedName>
</protein>
<proteinExistence type="predicted"/>
<accession>A0A949TZE9</accession>
<reference evidence="1" key="1">
    <citation type="submission" date="2020-12" db="EMBL/GenBank/DDBJ databases">
        <title>Clostridium thailandense sp. nov., a novel acetogenic bacterium isolated from peat land soil in Thailand.</title>
        <authorList>
            <person name="Chaikitkaew S."/>
            <person name="Birkeland N.K."/>
        </authorList>
    </citation>
    <scope>NUCLEOTIDE SEQUENCE</scope>
    <source>
        <strain evidence="1">PL3</strain>
    </source>
</reference>
<dbReference type="Proteomes" id="UP000694308">
    <property type="component" value="Unassembled WGS sequence"/>
</dbReference>
<comment type="caution">
    <text evidence="1">The sequence shown here is derived from an EMBL/GenBank/DDBJ whole genome shotgun (WGS) entry which is preliminary data.</text>
</comment>
<dbReference type="EMBL" id="JAEEGC010000044">
    <property type="protein sequence ID" value="MBV7273389.1"/>
    <property type="molecule type" value="Genomic_DNA"/>
</dbReference>
<dbReference type="AlphaFoldDB" id="A0A949TZE9"/>
<keyword evidence="2" id="KW-1185">Reference proteome</keyword>